<reference evidence="1" key="2">
    <citation type="submission" date="2014-09" db="EMBL/GenBank/DDBJ databases">
        <authorList>
            <person name="Magalhaes I.L.F."/>
            <person name="Oliveira U."/>
            <person name="Santos F.R."/>
            <person name="Vidigal T.H.D.A."/>
            <person name="Brescovit A.D."/>
            <person name="Santos A.J."/>
        </authorList>
    </citation>
    <scope>NUCLEOTIDE SEQUENCE</scope>
    <source>
        <strain evidence="1">LMG 23848T</strain>
    </source>
</reference>
<dbReference type="OrthoDB" id="9815600at2"/>
<name>A0A0U5F5X8_9PROT</name>
<sequence>MQIGRFFRRVVRAVVPPLAFLSIAGYFGWNATQGDHGMQAYQQQLGLLEQAKQARTDALAEQAAWKRRVNGLRENTLDTDILDERARAMLNMANRNDVVVPYDRRDPLF</sequence>
<dbReference type="AlphaFoldDB" id="A0A0U5F5X8"/>
<dbReference type="Pfam" id="PF04977">
    <property type="entry name" value="DivIC"/>
    <property type="match status" value="1"/>
</dbReference>
<evidence type="ECO:0000313" key="4">
    <source>
        <dbReference type="Proteomes" id="UP000657200"/>
    </source>
</evidence>
<proteinExistence type="predicted"/>
<organism evidence="1 3">
    <name type="scientific">Acetobacter ghanensis</name>
    <dbReference type="NCBI Taxonomy" id="431306"/>
    <lineage>
        <taxon>Bacteria</taxon>
        <taxon>Pseudomonadati</taxon>
        <taxon>Pseudomonadota</taxon>
        <taxon>Alphaproteobacteria</taxon>
        <taxon>Acetobacterales</taxon>
        <taxon>Acetobacteraceae</taxon>
        <taxon>Acetobacter</taxon>
    </lineage>
</organism>
<gene>
    <name evidence="1" type="primary">maf</name>
    <name evidence="1" type="ORF">AGA_1571</name>
    <name evidence="2" type="ORF">GOB80_01145</name>
</gene>
<dbReference type="EMBL" id="LN609302">
    <property type="protein sequence ID" value="CEF55706.1"/>
    <property type="molecule type" value="Genomic_DNA"/>
</dbReference>
<dbReference type="STRING" id="431306.AGA_1571"/>
<reference evidence="3" key="1">
    <citation type="submission" date="2014-09" db="EMBL/GenBank/DDBJ databases">
        <authorList>
            <person name="Illeghems K.G."/>
        </authorList>
    </citation>
    <scope>NUCLEOTIDE SEQUENCE [LARGE SCALE GENOMIC DNA]</scope>
    <source>
        <strain evidence="3">LMG 23848T</strain>
    </source>
</reference>
<dbReference type="InterPro" id="IPR007060">
    <property type="entry name" value="FtsL/DivIC"/>
</dbReference>
<accession>A0A0U5F5X8</accession>
<protein>
    <submittedName>
        <fullName evidence="2">Septation inhibitor protein</fullName>
    </submittedName>
    <submittedName>
        <fullName evidence="1">Septum formation initiator</fullName>
    </submittedName>
</protein>
<dbReference type="EMBL" id="WOTE01000001">
    <property type="protein sequence ID" value="NHO38298.1"/>
    <property type="molecule type" value="Genomic_DNA"/>
</dbReference>
<keyword evidence="4" id="KW-1185">Reference proteome</keyword>
<evidence type="ECO:0000313" key="3">
    <source>
        <dbReference type="Proteomes" id="UP000068250"/>
    </source>
</evidence>
<dbReference type="Proteomes" id="UP000068250">
    <property type="component" value="Chromosome I"/>
</dbReference>
<evidence type="ECO:0000313" key="1">
    <source>
        <dbReference type="EMBL" id="CEF55706.1"/>
    </source>
</evidence>
<reference evidence="2 4" key="3">
    <citation type="journal article" date="2020" name="Int. J. Syst. Evol. Microbiol.">
        <title>Novel acetic acid bacteria from cider fermentations: Acetobacter conturbans sp. nov. and Acetobacter fallax sp. nov.</title>
        <authorList>
            <person name="Sombolestani A.S."/>
            <person name="Cleenwerck I."/>
            <person name="Cnockaert M."/>
            <person name="Borremans W."/>
            <person name="Wieme A.D."/>
            <person name="De Vuyst L."/>
            <person name="Vandamme P."/>
        </authorList>
    </citation>
    <scope>NUCLEOTIDE SEQUENCE [LARGE SCALE GENOMIC DNA]</scope>
    <source>
        <strain evidence="2 4">LMG 23848</strain>
    </source>
</reference>
<evidence type="ECO:0000313" key="2">
    <source>
        <dbReference type="EMBL" id="NHO38298.1"/>
    </source>
</evidence>
<dbReference type="RefSeq" id="WP_059023659.1">
    <property type="nucleotide sequence ID" value="NZ_JBNZCO010000001.1"/>
</dbReference>
<dbReference type="Proteomes" id="UP000657200">
    <property type="component" value="Unassembled WGS sequence"/>
</dbReference>
<dbReference type="PATRIC" id="fig|431306.5.peg.1597"/>